<dbReference type="Proteomes" id="UP000054058">
    <property type="component" value="Unassembled WGS sequence"/>
</dbReference>
<accession>X7EAT3</accession>
<keyword evidence="8" id="KW-1185">Reference proteome</keyword>
<feature type="domain" description="DUF202" evidence="6">
    <location>
        <begin position="14"/>
        <end position="79"/>
    </location>
</feature>
<evidence type="ECO:0000256" key="5">
    <source>
        <dbReference type="SAM" id="Phobius"/>
    </source>
</evidence>
<evidence type="ECO:0000256" key="1">
    <source>
        <dbReference type="ARBA" id="ARBA00004127"/>
    </source>
</evidence>
<gene>
    <name evidence="7" type="ORF">MUS1_01560</name>
</gene>
<keyword evidence="4 5" id="KW-0472">Membrane</keyword>
<dbReference type="Pfam" id="PF02656">
    <property type="entry name" value="DUF202"/>
    <property type="match status" value="1"/>
</dbReference>
<dbReference type="InterPro" id="IPR003807">
    <property type="entry name" value="DUF202"/>
</dbReference>
<feature type="transmembrane region" description="Helical" evidence="5">
    <location>
        <begin position="93"/>
        <end position="111"/>
    </location>
</feature>
<dbReference type="RefSeq" id="WP_036158127.1">
    <property type="nucleotide sequence ID" value="NZ_JAMB01000001.1"/>
</dbReference>
<protein>
    <submittedName>
        <fullName evidence="7">Membrane protein</fullName>
    </submittedName>
</protein>
<dbReference type="OrthoDB" id="582337at2"/>
<keyword evidence="2 5" id="KW-0812">Transmembrane</keyword>
<evidence type="ECO:0000313" key="8">
    <source>
        <dbReference type="Proteomes" id="UP000054058"/>
    </source>
</evidence>
<evidence type="ECO:0000256" key="3">
    <source>
        <dbReference type="ARBA" id="ARBA00022989"/>
    </source>
</evidence>
<sequence>MSKWYEEGETPDYRFSLANERTFLAWIRTGLGFFVSALAVDQMISYLKIDPKLSVLVYLFFLISAFCIVSGYLRWRENEINMRHGRSLKYGMANILLALFTSASLISLFIIKW</sequence>
<proteinExistence type="predicted"/>
<feature type="transmembrane region" description="Helical" evidence="5">
    <location>
        <begin position="53"/>
        <end position="73"/>
    </location>
</feature>
<evidence type="ECO:0000313" key="7">
    <source>
        <dbReference type="EMBL" id="ETX12316.1"/>
    </source>
</evidence>
<dbReference type="EMBL" id="JAMB01000001">
    <property type="protein sequence ID" value="ETX12316.1"/>
    <property type="molecule type" value="Genomic_DNA"/>
</dbReference>
<keyword evidence="3 5" id="KW-1133">Transmembrane helix</keyword>
<dbReference type="STRING" id="1122207.MUS1_01560"/>
<dbReference type="PATRIC" id="fig|1122207.3.peg.323"/>
<evidence type="ECO:0000259" key="6">
    <source>
        <dbReference type="Pfam" id="PF02656"/>
    </source>
</evidence>
<evidence type="ECO:0000256" key="4">
    <source>
        <dbReference type="ARBA" id="ARBA00023136"/>
    </source>
</evidence>
<name>X7EAT3_9GAMM</name>
<comment type="caution">
    <text evidence="7">The sequence shown here is derived from an EMBL/GenBank/DDBJ whole genome shotgun (WGS) entry which is preliminary data.</text>
</comment>
<evidence type="ECO:0000256" key="2">
    <source>
        <dbReference type="ARBA" id="ARBA00022692"/>
    </source>
</evidence>
<feature type="transmembrane region" description="Helical" evidence="5">
    <location>
        <begin position="23"/>
        <end position="41"/>
    </location>
</feature>
<dbReference type="AlphaFoldDB" id="X7EAT3"/>
<reference evidence="7 8" key="1">
    <citation type="submission" date="2014-01" db="EMBL/GenBank/DDBJ databases">
        <title>Marinomonas ushuaiensis DSM 15871 Genome Sequencing.</title>
        <authorList>
            <person name="Lai Q."/>
            <person name="Shao Z.S."/>
        </authorList>
    </citation>
    <scope>NUCLEOTIDE SEQUENCE [LARGE SCALE GENOMIC DNA]</scope>
    <source>
        <strain evidence="7 8">DSM 15871</strain>
    </source>
</reference>
<dbReference type="eggNOG" id="COG2149">
    <property type="taxonomic scope" value="Bacteria"/>
</dbReference>
<dbReference type="GO" id="GO:0012505">
    <property type="term" value="C:endomembrane system"/>
    <property type="evidence" value="ECO:0007669"/>
    <property type="project" value="UniProtKB-SubCell"/>
</dbReference>
<organism evidence="7 8">
    <name type="scientific">Marinomonas ushuaiensis DSM 15871</name>
    <dbReference type="NCBI Taxonomy" id="1122207"/>
    <lineage>
        <taxon>Bacteria</taxon>
        <taxon>Pseudomonadati</taxon>
        <taxon>Pseudomonadota</taxon>
        <taxon>Gammaproteobacteria</taxon>
        <taxon>Oceanospirillales</taxon>
        <taxon>Oceanospirillaceae</taxon>
        <taxon>Marinomonas</taxon>
    </lineage>
</organism>
<comment type="subcellular location">
    <subcellularLocation>
        <location evidence="1">Endomembrane system</location>
        <topology evidence="1">Multi-pass membrane protein</topology>
    </subcellularLocation>
</comment>